<feature type="region of interest" description="Disordered" evidence="1">
    <location>
        <begin position="1"/>
        <end position="34"/>
    </location>
</feature>
<reference evidence="2 3" key="1">
    <citation type="journal article" date="2019" name="Int. J. Syst. Evol. Microbiol.">
        <title>The Global Catalogue of Microorganisms (GCM) 10K type strain sequencing project: providing services to taxonomists for standard genome sequencing and annotation.</title>
        <authorList>
            <consortium name="The Broad Institute Genomics Platform"/>
            <consortium name="The Broad Institute Genome Sequencing Center for Infectious Disease"/>
            <person name="Wu L."/>
            <person name="Ma J."/>
        </authorList>
    </citation>
    <scope>NUCLEOTIDE SEQUENCE [LARGE SCALE GENOMIC DNA]</scope>
    <source>
        <strain evidence="2 3">JCM 10367</strain>
    </source>
</reference>
<evidence type="ECO:0000313" key="2">
    <source>
        <dbReference type="EMBL" id="GAA0659609.1"/>
    </source>
</evidence>
<organism evidence="2 3">
    <name type="scientific">Streptomyces thermocarboxydovorans</name>
    <dbReference type="NCBI Taxonomy" id="59298"/>
    <lineage>
        <taxon>Bacteria</taxon>
        <taxon>Bacillati</taxon>
        <taxon>Actinomycetota</taxon>
        <taxon>Actinomycetes</taxon>
        <taxon>Kitasatosporales</taxon>
        <taxon>Streptomycetaceae</taxon>
        <taxon>Streptomyces</taxon>
    </lineage>
</organism>
<dbReference type="EMBL" id="BAAAGU010000048">
    <property type="protein sequence ID" value="GAA0659609.1"/>
    <property type="molecule type" value="Genomic_DNA"/>
</dbReference>
<protein>
    <submittedName>
        <fullName evidence="2">Uncharacterized protein</fullName>
    </submittedName>
</protein>
<evidence type="ECO:0000256" key="1">
    <source>
        <dbReference type="SAM" id="MobiDB-lite"/>
    </source>
</evidence>
<dbReference type="Proteomes" id="UP001500724">
    <property type="component" value="Unassembled WGS sequence"/>
</dbReference>
<keyword evidence="3" id="KW-1185">Reference proteome</keyword>
<proteinExistence type="predicted"/>
<name>A0ABN1HMQ5_9ACTN</name>
<gene>
    <name evidence="2" type="ORF">GCM10009535_43680</name>
</gene>
<feature type="region of interest" description="Disordered" evidence="1">
    <location>
        <begin position="59"/>
        <end position="79"/>
    </location>
</feature>
<comment type="caution">
    <text evidence="2">The sequence shown here is derived from an EMBL/GenBank/DDBJ whole genome shotgun (WGS) entry which is preliminary data.</text>
</comment>
<accession>A0ABN1HMQ5</accession>
<sequence length="79" mass="8250">MRRGSYRAGRTGTDAASAQWDSGLGRAQAGDAPAVAPRFEEAQPSATYAQRGKTVEITGLNDPGARLHDRLSGELVGGH</sequence>
<evidence type="ECO:0000313" key="3">
    <source>
        <dbReference type="Proteomes" id="UP001500724"/>
    </source>
</evidence>